<evidence type="ECO:0000313" key="1">
    <source>
        <dbReference type="EMBL" id="EOD00381.1"/>
    </source>
</evidence>
<protein>
    <recommendedName>
        <fullName evidence="3">Lipoprotein</fullName>
    </recommendedName>
</protein>
<reference evidence="1 2" key="1">
    <citation type="journal article" date="2015" name="Geomicrobiol. J.">
        <title>Caldisalinibacter kiritimatiensis gen. nov., sp. nov., a moderately thermohalophilic thiosulfate-reducing bacterium from a hypersaline microbial mat.</title>
        <authorList>
            <person name="Ben Hania W."/>
            <person name="Joseph M."/>
            <person name="Fiebig A."/>
            <person name="Bunk B."/>
            <person name="Klenk H.-P."/>
            <person name="Fardeau M.-L."/>
            <person name="Spring S."/>
        </authorList>
    </citation>
    <scope>NUCLEOTIDE SEQUENCE [LARGE SCALE GENOMIC DNA]</scope>
    <source>
        <strain evidence="1 2">L21-TH-D2</strain>
    </source>
</reference>
<accession>R1CNV5</accession>
<dbReference type="EMBL" id="ARZA01000180">
    <property type="protein sequence ID" value="EOD00381.1"/>
    <property type="molecule type" value="Genomic_DNA"/>
</dbReference>
<evidence type="ECO:0008006" key="3">
    <source>
        <dbReference type="Google" id="ProtNLM"/>
    </source>
</evidence>
<name>R1CNV5_9FIRM</name>
<keyword evidence="2" id="KW-1185">Reference proteome</keyword>
<dbReference type="PROSITE" id="PS51257">
    <property type="entry name" value="PROKAR_LIPOPROTEIN"/>
    <property type="match status" value="1"/>
</dbReference>
<proteinExistence type="predicted"/>
<evidence type="ECO:0000313" key="2">
    <source>
        <dbReference type="Proteomes" id="UP000013378"/>
    </source>
</evidence>
<gene>
    <name evidence="1" type="ORF">L21TH_1572</name>
</gene>
<dbReference type="Proteomes" id="UP000013378">
    <property type="component" value="Unassembled WGS sequence"/>
</dbReference>
<dbReference type="OrthoDB" id="1954735at2"/>
<sequence length="117" mass="13588">MRFNNKILIFFIALILTVGCSNKSKITKYDVPPMIFLGNTVYYVQDKNYMYITKEQIDKKIGEITRVIDGTEIPKSYGIANVFKEGSNIFTLKDKKIEEIIVIQYEDEYYIALPKGK</sequence>
<dbReference type="AlphaFoldDB" id="R1CNV5"/>
<organism evidence="1 2">
    <name type="scientific">Caldisalinibacter kiritimatiensis</name>
    <dbReference type="NCBI Taxonomy" id="1304284"/>
    <lineage>
        <taxon>Bacteria</taxon>
        <taxon>Bacillati</taxon>
        <taxon>Bacillota</taxon>
        <taxon>Tissierellia</taxon>
        <taxon>Tissierellales</taxon>
        <taxon>Thermohalobacteraceae</taxon>
        <taxon>Caldisalinibacter</taxon>
    </lineage>
</organism>
<dbReference type="RefSeq" id="WP_006313632.1">
    <property type="nucleotide sequence ID" value="NZ_ARZA01000180.1"/>
</dbReference>
<comment type="caution">
    <text evidence="1">The sequence shown here is derived from an EMBL/GenBank/DDBJ whole genome shotgun (WGS) entry which is preliminary data.</text>
</comment>